<dbReference type="SUPFAM" id="SSF56112">
    <property type="entry name" value="Protein kinase-like (PK-like)"/>
    <property type="match status" value="1"/>
</dbReference>
<evidence type="ECO:0000256" key="2">
    <source>
        <dbReference type="ARBA" id="ARBA00022840"/>
    </source>
</evidence>
<dbReference type="InterPro" id="IPR011009">
    <property type="entry name" value="Kinase-like_dom_sf"/>
</dbReference>
<reference evidence="4 5" key="1">
    <citation type="submission" date="2019-09" db="EMBL/GenBank/DDBJ databases">
        <title>A chromosome-level genome assembly of the Chinese tupelo Nyssa sinensis.</title>
        <authorList>
            <person name="Yang X."/>
            <person name="Kang M."/>
            <person name="Yang Y."/>
            <person name="Xiong H."/>
            <person name="Wang M."/>
            <person name="Zhang Z."/>
            <person name="Wang Z."/>
            <person name="Wu H."/>
            <person name="Ma T."/>
            <person name="Liu J."/>
            <person name="Xi Z."/>
        </authorList>
    </citation>
    <scope>NUCLEOTIDE SEQUENCE [LARGE SCALE GENOMIC DNA]</scope>
    <source>
        <strain evidence="4">J267</strain>
        <tissue evidence="4">Leaf</tissue>
    </source>
</reference>
<dbReference type="InterPro" id="IPR001245">
    <property type="entry name" value="Ser-Thr/Tyr_kinase_cat_dom"/>
</dbReference>
<evidence type="ECO:0000259" key="3">
    <source>
        <dbReference type="Pfam" id="PF07714"/>
    </source>
</evidence>
<organism evidence="4 5">
    <name type="scientific">Nyssa sinensis</name>
    <dbReference type="NCBI Taxonomy" id="561372"/>
    <lineage>
        <taxon>Eukaryota</taxon>
        <taxon>Viridiplantae</taxon>
        <taxon>Streptophyta</taxon>
        <taxon>Embryophyta</taxon>
        <taxon>Tracheophyta</taxon>
        <taxon>Spermatophyta</taxon>
        <taxon>Magnoliopsida</taxon>
        <taxon>eudicotyledons</taxon>
        <taxon>Gunneridae</taxon>
        <taxon>Pentapetalae</taxon>
        <taxon>asterids</taxon>
        <taxon>Cornales</taxon>
        <taxon>Nyssaceae</taxon>
        <taxon>Nyssa</taxon>
    </lineage>
</organism>
<evidence type="ECO:0000313" key="4">
    <source>
        <dbReference type="EMBL" id="KAA8516232.1"/>
    </source>
</evidence>
<keyword evidence="2" id="KW-0067">ATP-binding</keyword>
<dbReference type="EMBL" id="CM018052">
    <property type="protein sequence ID" value="KAA8516232.1"/>
    <property type="molecule type" value="Genomic_DNA"/>
</dbReference>
<name>A0A5J4ZF05_9ASTE</name>
<dbReference type="GO" id="GO:0005524">
    <property type="term" value="F:ATP binding"/>
    <property type="evidence" value="ECO:0007669"/>
    <property type="project" value="UniProtKB-KW"/>
</dbReference>
<dbReference type="OrthoDB" id="1847747at2759"/>
<gene>
    <name evidence="4" type="ORF">F0562_019411</name>
</gene>
<dbReference type="Proteomes" id="UP000325577">
    <property type="component" value="Linkage Group LG9"/>
</dbReference>
<evidence type="ECO:0000313" key="5">
    <source>
        <dbReference type="Proteomes" id="UP000325577"/>
    </source>
</evidence>
<proteinExistence type="predicted"/>
<keyword evidence="1" id="KW-0547">Nucleotide-binding</keyword>
<evidence type="ECO:0000256" key="1">
    <source>
        <dbReference type="ARBA" id="ARBA00022741"/>
    </source>
</evidence>
<dbReference type="AlphaFoldDB" id="A0A5J4ZF05"/>
<dbReference type="GO" id="GO:0004672">
    <property type="term" value="F:protein kinase activity"/>
    <property type="evidence" value="ECO:0007669"/>
    <property type="project" value="InterPro"/>
</dbReference>
<protein>
    <recommendedName>
        <fullName evidence="3">Serine-threonine/tyrosine-protein kinase catalytic domain-containing protein</fullName>
    </recommendedName>
</protein>
<dbReference type="PANTHER" id="PTHR46008">
    <property type="entry name" value="LEAF RUST 10 DISEASE-RESISTANCE LOCUS RECEPTOR-LIKE PROTEIN KINASE-LIKE 1.4"/>
    <property type="match status" value="1"/>
</dbReference>
<sequence>MADEGDNGTPSSVMTTRTRRRWVAVYDVWLMEKICGLRCRVSYCGGYLIGQYESERDLIQILSRLEVLSAVLHKHLACLLGCCIDSGYTPLVVYDYPANGTLEEHLHQRKGQKIGLNWYKRLTIAAETASARSCVPAVSDVYDLGLVLLEIIAGARPLDFPAIALSKIRSGKLEEIVDPLLYYYEQPPGLSPRADRNSCRPCYEVLLVWWRWQTLYDRCSKGAGAHHKRECGW</sequence>
<feature type="domain" description="Serine-threonine/tyrosine-protein kinase catalytic" evidence="3">
    <location>
        <begin position="54"/>
        <end position="130"/>
    </location>
</feature>
<accession>A0A5J4ZF05</accession>
<dbReference type="Pfam" id="PF07714">
    <property type="entry name" value="PK_Tyr_Ser-Thr"/>
    <property type="match status" value="1"/>
</dbReference>
<keyword evidence="5" id="KW-1185">Reference proteome</keyword>
<dbReference type="Gene3D" id="1.10.510.10">
    <property type="entry name" value="Transferase(Phosphotransferase) domain 1"/>
    <property type="match status" value="1"/>
</dbReference>